<gene>
    <name evidence="4" type="ordered locus">AXX17_At4g07990</name>
</gene>
<keyword evidence="1" id="KW-0863">Zinc-finger</keyword>
<keyword evidence="1" id="KW-0479">Metal-binding</keyword>
<dbReference type="Proteomes" id="UP000078284">
    <property type="component" value="Chromosome 4"/>
</dbReference>
<organism evidence="4 5">
    <name type="scientific">Arabidopsis thaliana</name>
    <name type="common">Mouse-ear cress</name>
    <dbReference type="NCBI Taxonomy" id="3702"/>
    <lineage>
        <taxon>Eukaryota</taxon>
        <taxon>Viridiplantae</taxon>
        <taxon>Streptophyta</taxon>
        <taxon>Embryophyta</taxon>
        <taxon>Tracheophyta</taxon>
        <taxon>Spermatophyta</taxon>
        <taxon>Magnoliopsida</taxon>
        <taxon>eudicotyledons</taxon>
        <taxon>Gunneridae</taxon>
        <taxon>Pentapetalae</taxon>
        <taxon>rosids</taxon>
        <taxon>malvids</taxon>
        <taxon>Brassicales</taxon>
        <taxon>Brassicaceae</taxon>
        <taxon>Camelineae</taxon>
        <taxon>Arabidopsis</taxon>
    </lineage>
</organism>
<dbReference type="InterPro" id="IPR001878">
    <property type="entry name" value="Znf_CCHC"/>
</dbReference>
<dbReference type="AlphaFoldDB" id="A0A178V5E5"/>
<protein>
    <recommendedName>
        <fullName evidence="3">CCHC-type domain-containing protein</fullName>
    </recommendedName>
</protein>
<comment type="caution">
    <text evidence="4">The sequence shown here is derived from an EMBL/GenBank/DDBJ whole genome shotgun (WGS) entry which is preliminary data.</text>
</comment>
<evidence type="ECO:0000313" key="5">
    <source>
        <dbReference type="Proteomes" id="UP000078284"/>
    </source>
</evidence>
<reference evidence="5" key="1">
    <citation type="journal article" date="2016" name="Proc. Natl. Acad. Sci. U.S.A.">
        <title>Chromosome-level assembly of Arabidopsis thaliana Ler reveals the extent of translocation and inversion polymorphisms.</title>
        <authorList>
            <person name="Zapata L."/>
            <person name="Ding J."/>
            <person name="Willing E.M."/>
            <person name="Hartwig B."/>
            <person name="Bezdan D."/>
            <person name="Jiao W.B."/>
            <person name="Patel V."/>
            <person name="Velikkakam James G."/>
            <person name="Koornneef M."/>
            <person name="Ossowski S."/>
            <person name="Schneeberger K."/>
        </authorList>
    </citation>
    <scope>NUCLEOTIDE SEQUENCE [LARGE SCALE GENOMIC DNA]</scope>
    <source>
        <strain evidence="5">cv. Landsberg erecta</strain>
    </source>
</reference>
<accession>A0A178V5E5</accession>
<evidence type="ECO:0000256" key="2">
    <source>
        <dbReference type="SAM" id="MobiDB-lite"/>
    </source>
</evidence>
<keyword evidence="1" id="KW-0862">Zinc</keyword>
<dbReference type="PROSITE" id="PS50158">
    <property type="entry name" value="ZF_CCHC"/>
    <property type="match status" value="1"/>
</dbReference>
<dbReference type="InterPro" id="IPR036875">
    <property type="entry name" value="Znf_CCHC_sf"/>
</dbReference>
<feature type="region of interest" description="Disordered" evidence="2">
    <location>
        <begin position="1"/>
        <end position="21"/>
    </location>
</feature>
<dbReference type="GO" id="GO:0008270">
    <property type="term" value="F:zinc ion binding"/>
    <property type="evidence" value="ECO:0007669"/>
    <property type="project" value="UniProtKB-KW"/>
</dbReference>
<feature type="domain" description="CCHC-type" evidence="3">
    <location>
        <begin position="138"/>
        <end position="152"/>
    </location>
</feature>
<evidence type="ECO:0000259" key="3">
    <source>
        <dbReference type="PROSITE" id="PS50158"/>
    </source>
</evidence>
<evidence type="ECO:0000256" key="1">
    <source>
        <dbReference type="PROSITE-ProRule" id="PRU00047"/>
    </source>
</evidence>
<dbReference type="SUPFAM" id="SSF57756">
    <property type="entry name" value="Retrovirus zinc finger-like domains"/>
    <property type="match status" value="1"/>
</dbReference>
<name>A0A178V5E5_ARATH</name>
<sequence>MLQKRSRRWESVEEGRSSGLPSRRYDLRERVGVEIAAIVEWEDVQRGHGMMIDSDGEDDCVITGVRTVEQELAPEGNEIVMVHDYVSVSSSSSATPSFLFRTSMGGHVPILRFAANMRADAIPTFDGGSTSGIQIPFCFVCGEDGHYPQECPFYTPYMPMAITCLYCGEYGHYVATCMLMRDDAQIPSPTCTSPSHVAGPSSPPVPDTEEDLFFGCTCSRCSLELL</sequence>
<dbReference type="ExpressionAtlas" id="A0A178V5E5">
    <property type="expression patterns" value="differential"/>
</dbReference>
<dbReference type="SMART" id="SM00343">
    <property type="entry name" value="ZnF_C2HC"/>
    <property type="match status" value="2"/>
</dbReference>
<dbReference type="Gene3D" id="4.10.60.10">
    <property type="entry name" value="Zinc finger, CCHC-type"/>
    <property type="match status" value="1"/>
</dbReference>
<dbReference type="EMBL" id="LUHQ01000004">
    <property type="protein sequence ID" value="OAP00635.1"/>
    <property type="molecule type" value="Genomic_DNA"/>
</dbReference>
<dbReference type="GO" id="GO:0003676">
    <property type="term" value="F:nucleic acid binding"/>
    <property type="evidence" value="ECO:0007669"/>
    <property type="project" value="InterPro"/>
</dbReference>
<proteinExistence type="predicted"/>
<evidence type="ECO:0000313" key="4">
    <source>
        <dbReference type="EMBL" id="OAP00635.1"/>
    </source>
</evidence>